<protein>
    <submittedName>
        <fullName evidence="1">Uncharacterized protein</fullName>
    </submittedName>
</protein>
<accession>A0A1L5P010</accession>
<dbReference type="AlphaFoldDB" id="A0A1L5P010"/>
<dbReference type="Proteomes" id="UP000185109">
    <property type="component" value="Chromosome"/>
</dbReference>
<evidence type="ECO:0000313" key="1">
    <source>
        <dbReference type="EMBL" id="APO73475.1"/>
    </source>
</evidence>
<organism evidence="1 2">
    <name type="scientific">Rhizobium etli 8C-3</name>
    <dbReference type="NCBI Taxonomy" id="538025"/>
    <lineage>
        <taxon>Bacteria</taxon>
        <taxon>Pseudomonadati</taxon>
        <taxon>Pseudomonadota</taxon>
        <taxon>Alphaproteobacteria</taxon>
        <taxon>Hyphomicrobiales</taxon>
        <taxon>Rhizobiaceae</taxon>
        <taxon>Rhizobium/Agrobacterium group</taxon>
        <taxon>Rhizobium</taxon>
    </lineage>
</organism>
<proteinExistence type="predicted"/>
<name>A0A1L5P010_RHIET</name>
<evidence type="ECO:0000313" key="2">
    <source>
        <dbReference type="Proteomes" id="UP000185109"/>
    </source>
</evidence>
<sequence length="109" mass="12301">MVGRAELFGQERFVSTFAIELKGFAASAWCQVLYPPHDPYIETVNCNGEQKYILHSKEFDGCIDAGQVLQIAIPFVRLLSAFMDMHFQGIEPLTIGEFVQERNDEGEIS</sequence>
<dbReference type="EMBL" id="CP017241">
    <property type="protein sequence ID" value="APO73475.1"/>
    <property type="molecule type" value="Genomic_DNA"/>
</dbReference>
<gene>
    <name evidence="1" type="ORF">AM571_CH00629</name>
</gene>
<reference evidence="1 2" key="1">
    <citation type="submission" date="2016-09" db="EMBL/GenBank/DDBJ databases">
        <title>The complete genome sequences of Rhizobium gallicum, symbiovars gallicum and phaseoli, symbionts associated to common bean (Phaseolus vulgaris).</title>
        <authorList>
            <person name="Bustos P."/>
            <person name="Santamaria R.I."/>
            <person name="Perez-Carrascal O.M."/>
            <person name="Juarez S."/>
            <person name="Lozano L."/>
            <person name="Martinez-Flores I."/>
            <person name="Martinez-Romero E."/>
            <person name="Cevallos M."/>
            <person name="Romero D."/>
            <person name="Davila G."/>
            <person name="Gonzalez V."/>
        </authorList>
    </citation>
    <scope>NUCLEOTIDE SEQUENCE [LARGE SCALE GENOMIC DNA]</scope>
    <source>
        <strain evidence="1 2">8C-3</strain>
    </source>
</reference>